<dbReference type="EMBL" id="FOJS01000049">
    <property type="protein sequence ID" value="SFA54179.1"/>
    <property type="molecule type" value="Genomic_DNA"/>
</dbReference>
<gene>
    <name evidence="1" type="ORF">SAMN05192569_104911</name>
</gene>
<reference evidence="2" key="1">
    <citation type="submission" date="2016-10" db="EMBL/GenBank/DDBJ databases">
        <authorList>
            <person name="Varghese N."/>
            <person name="Submissions S."/>
        </authorList>
    </citation>
    <scope>NUCLEOTIDE SEQUENCE [LARGE SCALE GENOMIC DNA]</scope>
    <source>
        <strain evidence="2">M1</strain>
    </source>
</reference>
<protein>
    <submittedName>
        <fullName evidence="1">Uncharacterized protein</fullName>
    </submittedName>
</protein>
<name>A0A1I0TQZ5_9BACL</name>
<evidence type="ECO:0000313" key="1">
    <source>
        <dbReference type="EMBL" id="SFA54179.1"/>
    </source>
</evidence>
<dbReference type="STRING" id="186116.SAMN05192569_104911"/>
<proteinExistence type="predicted"/>
<sequence length="101" mass="11163">MGFDIKKEVLQRVKEKLEQSFGQPGANDLDQCLRELEQLKATAGDKQQMMEDIIHAVTNAKNAQAQLAYAGDESATNAFAEAYRALDQAIESYSNVDNDPV</sequence>
<dbReference type="AlphaFoldDB" id="A0A1I0TQZ5"/>
<dbReference type="RefSeq" id="WP_244151195.1">
    <property type="nucleotide sequence ID" value="NZ_FOJS01000049.1"/>
</dbReference>
<evidence type="ECO:0000313" key="2">
    <source>
        <dbReference type="Proteomes" id="UP000198650"/>
    </source>
</evidence>
<accession>A0A1I0TQZ5</accession>
<keyword evidence="2" id="KW-1185">Reference proteome</keyword>
<dbReference type="Proteomes" id="UP000198650">
    <property type="component" value="Unassembled WGS sequence"/>
</dbReference>
<organism evidence="1 2">
    <name type="scientific">Parageobacillus thermantarcticus</name>
    <dbReference type="NCBI Taxonomy" id="186116"/>
    <lineage>
        <taxon>Bacteria</taxon>
        <taxon>Bacillati</taxon>
        <taxon>Bacillota</taxon>
        <taxon>Bacilli</taxon>
        <taxon>Bacillales</taxon>
        <taxon>Anoxybacillaceae</taxon>
        <taxon>Parageobacillus</taxon>
    </lineage>
</organism>